<organism evidence="1 2">
    <name type="scientific">Robertmurraya siralis</name>
    <dbReference type="NCBI Taxonomy" id="77777"/>
    <lineage>
        <taxon>Bacteria</taxon>
        <taxon>Bacillati</taxon>
        <taxon>Bacillota</taxon>
        <taxon>Bacilli</taxon>
        <taxon>Bacillales</taxon>
        <taxon>Bacillaceae</taxon>
        <taxon>Robertmurraya</taxon>
    </lineage>
</organism>
<dbReference type="EMBL" id="BORC01000001">
    <property type="protein sequence ID" value="GIN60507.1"/>
    <property type="molecule type" value="Genomic_DNA"/>
</dbReference>
<keyword evidence="2" id="KW-1185">Reference proteome</keyword>
<proteinExistence type="predicted"/>
<reference evidence="1" key="1">
    <citation type="submission" date="2021-03" db="EMBL/GenBank/DDBJ databases">
        <title>Antimicrobial resistance genes in bacteria isolated from Japanese honey, and their potential for conferring macrolide and lincosamide resistance in the American foulbrood pathogen Paenibacillus larvae.</title>
        <authorList>
            <person name="Okamoto M."/>
            <person name="Kumagai M."/>
            <person name="Kanamori H."/>
            <person name="Takamatsu D."/>
        </authorList>
    </citation>
    <scope>NUCLEOTIDE SEQUENCE</scope>
    <source>
        <strain evidence="1">J27TS8</strain>
    </source>
</reference>
<evidence type="ECO:0000313" key="1">
    <source>
        <dbReference type="EMBL" id="GIN60507.1"/>
    </source>
</evidence>
<evidence type="ECO:0000313" key="2">
    <source>
        <dbReference type="Proteomes" id="UP000682111"/>
    </source>
</evidence>
<sequence length="53" mass="6636">MEPVKIEEIYSGMKLWDNENKRWQKVLRVHLWEDIIRENPNKFYAKKPKQTNY</sequence>
<dbReference type="Proteomes" id="UP000682111">
    <property type="component" value="Unassembled WGS sequence"/>
</dbReference>
<name>A0A919WEV4_9BACI</name>
<gene>
    <name evidence="1" type="ORF">J27TS8_05000</name>
</gene>
<accession>A0A919WEV4</accession>
<protein>
    <submittedName>
        <fullName evidence="1">Uncharacterized protein</fullName>
    </submittedName>
</protein>
<comment type="caution">
    <text evidence="1">The sequence shown here is derived from an EMBL/GenBank/DDBJ whole genome shotgun (WGS) entry which is preliminary data.</text>
</comment>
<dbReference type="AlphaFoldDB" id="A0A919WEV4"/>